<evidence type="ECO:0000313" key="3">
    <source>
        <dbReference type="EMBL" id="UUL81441.1"/>
    </source>
</evidence>
<sequence>MCKPLSVVLVCQGSLFCEMIGKALKAEGITLSASTRNFQVAAKTVINSADVGIYVDTHQSADGEQLAAMAANIPVANWIVMHDENDSDFYSAMAARGKPVCSVPTDLSCEALGHLVALAAEVPRICIGEQNRMIQYRSRSKAILTAKLDHGQKELLRLISQGMSNKEIARGIACTENTVKMRVRALLTKLGVANRTQAGVLAAWAEFTGCSESSETQASGLYRRRKDDQASLFN</sequence>
<keyword evidence="4" id="KW-1185">Reference proteome</keyword>
<evidence type="ECO:0000313" key="4">
    <source>
        <dbReference type="Proteomes" id="UP001058533"/>
    </source>
</evidence>
<dbReference type="SUPFAM" id="SSF46894">
    <property type="entry name" value="C-terminal effector domain of the bipartite response regulators"/>
    <property type="match status" value="1"/>
</dbReference>
<dbReference type="RefSeq" id="WP_256505120.1">
    <property type="nucleotide sequence ID" value="NZ_CP101740.1"/>
</dbReference>
<dbReference type="InterPro" id="IPR036388">
    <property type="entry name" value="WH-like_DNA-bd_sf"/>
</dbReference>
<dbReference type="Proteomes" id="UP001058533">
    <property type="component" value="Chromosome"/>
</dbReference>
<dbReference type="Gene3D" id="1.10.10.10">
    <property type="entry name" value="Winged helix-like DNA-binding domain superfamily/Winged helix DNA-binding domain"/>
    <property type="match status" value="1"/>
</dbReference>
<dbReference type="PANTHER" id="PTHR43214:SF43">
    <property type="entry name" value="TWO-COMPONENT RESPONSE REGULATOR"/>
    <property type="match status" value="1"/>
</dbReference>
<protein>
    <submittedName>
        <fullName evidence="3">Helix-turn-helix transcriptional regulator</fullName>
    </submittedName>
</protein>
<dbReference type="CDD" id="cd06170">
    <property type="entry name" value="LuxR_C_like"/>
    <property type="match status" value="1"/>
</dbReference>
<dbReference type="PRINTS" id="PR00038">
    <property type="entry name" value="HTHLUXR"/>
</dbReference>
<organism evidence="3 4">
    <name type="scientific">Sphingomonas qomolangmaensis</name>
    <dbReference type="NCBI Taxonomy" id="2918765"/>
    <lineage>
        <taxon>Bacteria</taxon>
        <taxon>Pseudomonadati</taxon>
        <taxon>Pseudomonadota</taxon>
        <taxon>Alphaproteobacteria</taxon>
        <taxon>Sphingomonadales</taxon>
        <taxon>Sphingomonadaceae</taxon>
        <taxon>Sphingomonas</taxon>
    </lineage>
</organism>
<evidence type="ECO:0000259" key="2">
    <source>
        <dbReference type="PROSITE" id="PS50043"/>
    </source>
</evidence>
<name>A0ABY5L5K4_9SPHN</name>
<accession>A0ABY5L5K4</accession>
<dbReference type="SMART" id="SM00421">
    <property type="entry name" value="HTH_LUXR"/>
    <property type="match status" value="1"/>
</dbReference>
<keyword evidence="1" id="KW-0238">DNA-binding</keyword>
<gene>
    <name evidence="3" type="ORF">NMP03_09460</name>
</gene>
<dbReference type="PROSITE" id="PS00622">
    <property type="entry name" value="HTH_LUXR_1"/>
    <property type="match status" value="1"/>
</dbReference>
<reference evidence="3" key="1">
    <citation type="submission" date="2022-07" db="EMBL/GenBank/DDBJ databases">
        <title>Sphingomonas sp. nov., a novel bacterium isolated from the north slope of the Mount Everest.</title>
        <authorList>
            <person name="Cui X."/>
            <person name="Liu Y."/>
        </authorList>
    </citation>
    <scope>NUCLEOTIDE SEQUENCE</scope>
    <source>
        <strain evidence="3">S5-59</strain>
    </source>
</reference>
<dbReference type="EMBL" id="CP101740">
    <property type="protein sequence ID" value="UUL81441.1"/>
    <property type="molecule type" value="Genomic_DNA"/>
</dbReference>
<feature type="domain" description="HTH luxR-type" evidence="2">
    <location>
        <begin position="141"/>
        <end position="206"/>
    </location>
</feature>
<evidence type="ECO:0000256" key="1">
    <source>
        <dbReference type="ARBA" id="ARBA00023125"/>
    </source>
</evidence>
<dbReference type="InterPro" id="IPR039420">
    <property type="entry name" value="WalR-like"/>
</dbReference>
<dbReference type="InterPro" id="IPR016032">
    <property type="entry name" value="Sig_transdc_resp-reg_C-effctor"/>
</dbReference>
<dbReference type="Pfam" id="PF00196">
    <property type="entry name" value="GerE"/>
    <property type="match status" value="1"/>
</dbReference>
<dbReference type="PROSITE" id="PS50043">
    <property type="entry name" value="HTH_LUXR_2"/>
    <property type="match status" value="1"/>
</dbReference>
<dbReference type="PANTHER" id="PTHR43214">
    <property type="entry name" value="TWO-COMPONENT RESPONSE REGULATOR"/>
    <property type="match status" value="1"/>
</dbReference>
<proteinExistence type="predicted"/>
<dbReference type="InterPro" id="IPR000792">
    <property type="entry name" value="Tscrpt_reg_LuxR_C"/>
</dbReference>